<feature type="compositionally biased region" description="Basic and acidic residues" evidence="1">
    <location>
        <begin position="56"/>
        <end position="70"/>
    </location>
</feature>
<reference evidence="2" key="1">
    <citation type="journal article" date="2020" name="Stud. Mycol.">
        <title>101 Dothideomycetes genomes: a test case for predicting lifestyles and emergence of pathogens.</title>
        <authorList>
            <person name="Haridas S."/>
            <person name="Albert R."/>
            <person name="Binder M."/>
            <person name="Bloem J."/>
            <person name="Labutti K."/>
            <person name="Salamov A."/>
            <person name="Andreopoulos B."/>
            <person name="Baker S."/>
            <person name="Barry K."/>
            <person name="Bills G."/>
            <person name="Bluhm B."/>
            <person name="Cannon C."/>
            <person name="Castanera R."/>
            <person name="Culley D."/>
            <person name="Daum C."/>
            <person name="Ezra D."/>
            <person name="Gonzalez J."/>
            <person name="Henrissat B."/>
            <person name="Kuo A."/>
            <person name="Liang C."/>
            <person name="Lipzen A."/>
            <person name="Lutzoni F."/>
            <person name="Magnuson J."/>
            <person name="Mondo S."/>
            <person name="Nolan M."/>
            <person name="Ohm R."/>
            <person name="Pangilinan J."/>
            <person name="Park H.-J."/>
            <person name="Ramirez L."/>
            <person name="Alfaro M."/>
            <person name="Sun H."/>
            <person name="Tritt A."/>
            <person name="Yoshinaga Y."/>
            <person name="Zwiers L.-H."/>
            <person name="Turgeon B."/>
            <person name="Goodwin S."/>
            <person name="Spatafora J."/>
            <person name="Crous P."/>
            <person name="Grigoriev I."/>
        </authorList>
    </citation>
    <scope>NUCLEOTIDE SEQUENCE</scope>
    <source>
        <strain evidence="2">CBS 123094</strain>
    </source>
</reference>
<accession>A0A6A5X1Y8</accession>
<name>A0A6A5X1Y8_9PLEO</name>
<feature type="compositionally biased region" description="Basic and acidic residues" evidence="1">
    <location>
        <begin position="133"/>
        <end position="144"/>
    </location>
</feature>
<keyword evidence="3" id="KW-1185">Reference proteome</keyword>
<evidence type="ECO:0000256" key="1">
    <source>
        <dbReference type="SAM" id="MobiDB-lite"/>
    </source>
</evidence>
<sequence>MPSQSHDAPRCHLNSLLSFLPCIPPPYHTLNQPKQHALPTATNPSNPPPVRHRHPGRTDPHPQSHSDRQPRARPRPRLPQQRPAPLPHPFQRHPHPPFPRGSRFGCSSPRFEQGQGNLRLPWPKAGEADCEDSERGEWSRRWESEGGEETEYSLLSVI</sequence>
<dbReference type="EMBL" id="ML977560">
    <property type="protein sequence ID" value="KAF2006175.1"/>
    <property type="molecule type" value="Genomic_DNA"/>
</dbReference>
<gene>
    <name evidence="2" type="ORF">P154DRAFT_254586</name>
</gene>
<proteinExistence type="predicted"/>
<dbReference type="AlphaFoldDB" id="A0A6A5X1Y8"/>
<feature type="compositionally biased region" description="Polar residues" evidence="1">
    <location>
        <begin position="29"/>
        <end position="44"/>
    </location>
</feature>
<evidence type="ECO:0000313" key="2">
    <source>
        <dbReference type="EMBL" id="KAF2006175.1"/>
    </source>
</evidence>
<feature type="region of interest" description="Disordered" evidence="1">
    <location>
        <begin position="22"/>
        <end position="158"/>
    </location>
</feature>
<organism evidence="2 3">
    <name type="scientific">Amniculicola lignicola CBS 123094</name>
    <dbReference type="NCBI Taxonomy" id="1392246"/>
    <lineage>
        <taxon>Eukaryota</taxon>
        <taxon>Fungi</taxon>
        <taxon>Dikarya</taxon>
        <taxon>Ascomycota</taxon>
        <taxon>Pezizomycotina</taxon>
        <taxon>Dothideomycetes</taxon>
        <taxon>Pleosporomycetidae</taxon>
        <taxon>Pleosporales</taxon>
        <taxon>Amniculicolaceae</taxon>
        <taxon>Amniculicola</taxon>
    </lineage>
</organism>
<evidence type="ECO:0000313" key="3">
    <source>
        <dbReference type="Proteomes" id="UP000799779"/>
    </source>
</evidence>
<dbReference type="Proteomes" id="UP000799779">
    <property type="component" value="Unassembled WGS sequence"/>
</dbReference>
<protein>
    <submittedName>
        <fullName evidence="2">Uncharacterized protein</fullName>
    </submittedName>
</protein>